<comment type="similarity">
    <text evidence="1">Belongs to the enoyl-CoA hydratase/isomerase family.</text>
</comment>
<proteinExistence type="inferred from homology"/>
<dbReference type="Proteomes" id="UP000235162">
    <property type="component" value="Unassembled WGS sequence"/>
</dbReference>
<protein>
    <submittedName>
        <fullName evidence="2">Enoyl-CoA hydratase</fullName>
    </submittedName>
</protein>
<evidence type="ECO:0000313" key="3">
    <source>
        <dbReference type="Proteomes" id="UP000235162"/>
    </source>
</evidence>
<accession>A0AAP8MHR8</accession>
<dbReference type="Pfam" id="PF00378">
    <property type="entry name" value="ECH_1"/>
    <property type="match status" value="1"/>
</dbReference>
<name>A0AAP8MHR8_9GAMM</name>
<keyword evidence="3" id="KW-1185">Reference proteome</keyword>
<evidence type="ECO:0000313" key="2">
    <source>
        <dbReference type="EMBL" id="PLW88047.1"/>
    </source>
</evidence>
<dbReference type="AlphaFoldDB" id="A0AAP8MHR8"/>
<dbReference type="InterPro" id="IPR029045">
    <property type="entry name" value="ClpP/crotonase-like_dom_sf"/>
</dbReference>
<dbReference type="PANTHER" id="PTHR43802:SF1">
    <property type="entry name" value="IP11341P-RELATED"/>
    <property type="match status" value="1"/>
</dbReference>
<dbReference type="RefSeq" id="WP_102106165.1">
    <property type="nucleotide sequence ID" value="NZ_BMYL01000005.1"/>
</dbReference>
<sequence>MFNRVEEIADGQLIVSQGEGVALLELNRPDSFNALSVSLLDALVAALSTLSEDPTVSAIVLTGRGKAFSVGVDLKELASGNGLMESGELGPGGSVMRAFNGCQKPIIGAVNGFAVTGGFEIALACDFLYAAESARFADTHARVGLIPGWGLSQKLPRLVGINRAREISFTGNYFGAADAEAWGLVNRVCSDNDLLAEALDTAHQIATALPEALFAIKAMMNEGWEDTLGHALVMEGERSNAYNSSIDVSGMAERLSTLKARARK</sequence>
<dbReference type="Gene3D" id="3.90.226.10">
    <property type="entry name" value="2-enoyl-CoA Hydratase, Chain A, domain 1"/>
    <property type="match status" value="1"/>
</dbReference>
<dbReference type="CDD" id="cd06558">
    <property type="entry name" value="crotonase-like"/>
    <property type="match status" value="1"/>
</dbReference>
<dbReference type="PANTHER" id="PTHR43802">
    <property type="entry name" value="ENOYL-COA HYDRATASE"/>
    <property type="match status" value="1"/>
</dbReference>
<gene>
    <name evidence="2" type="ORF">C0029_05665</name>
</gene>
<reference evidence="2 3" key="1">
    <citation type="submission" date="2018-01" db="EMBL/GenBank/DDBJ databases">
        <title>The draft genome sequence of Halioglobus japonicus S1-36.</title>
        <authorList>
            <person name="Du Z.-J."/>
            <person name="Shi M.-J."/>
        </authorList>
    </citation>
    <scope>NUCLEOTIDE SEQUENCE [LARGE SCALE GENOMIC DNA]</scope>
    <source>
        <strain evidence="2 3">S1-36</strain>
    </source>
</reference>
<dbReference type="GO" id="GO:0003824">
    <property type="term" value="F:catalytic activity"/>
    <property type="evidence" value="ECO:0007669"/>
    <property type="project" value="UniProtKB-ARBA"/>
</dbReference>
<dbReference type="NCBIfam" id="NF004840">
    <property type="entry name" value="PRK06190.1"/>
    <property type="match status" value="1"/>
</dbReference>
<organism evidence="2 3">
    <name type="scientific">Halioglobus japonicus</name>
    <dbReference type="NCBI Taxonomy" id="930805"/>
    <lineage>
        <taxon>Bacteria</taxon>
        <taxon>Pseudomonadati</taxon>
        <taxon>Pseudomonadota</taxon>
        <taxon>Gammaproteobacteria</taxon>
        <taxon>Cellvibrionales</taxon>
        <taxon>Halieaceae</taxon>
        <taxon>Halioglobus</taxon>
    </lineage>
</organism>
<dbReference type="InterPro" id="IPR001753">
    <property type="entry name" value="Enoyl-CoA_hydra/iso"/>
</dbReference>
<evidence type="ECO:0000256" key="1">
    <source>
        <dbReference type="ARBA" id="ARBA00005254"/>
    </source>
</evidence>
<dbReference type="EMBL" id="PKUR01000001">
    <property type="protein sequence ID" value="PLW88047.1"/>
    <property type="molecule type" value="Genomic_DNA"/>
</dbReference>
<comment type="caution">
    <text evidence="2">The sequence shown here is derived from an EMBL/GenBank/DDBJ whole genome shotgun (WGS) entry which is preliminary data.</text>
</comment>
<dbReference type="SUPFAM" id="SSF52096">
    <property type="entry name" value="ClpP/crotonase"/>
    <property type="match status" value="1"/>
</dbReference>